<comment type="caution">
    <text evidence="5">The sequence shown here is derived from an EMBL/GenBank/DDBJ whole genome shotgun (WGS) entry which is preliminary data.</text>
</comment>
<evidence type="ECO:0000313" key="5">
    <source>
        <dbReference type="EMBL" id="KKW28591.1"/>
    </source>
</evidence>
<dbReference type="SUPFAM" id="SSF53448">
    <property type="entry name" value="Nucleotide-diphospho-sugar transferases"/>
    <property type="match status" value="1"/>
</dbReference>
<dbReference type="GO" id="GO:0016757">
    <property type="term" value="F:glycosyltransferase activity"/>
    <property type="evidence" value="ECO:0007669"/>
    <property type="project" value="UniProtKB-KW"/>
</dbReference>
<dbReference type="EMBL" id="LCRD01000067">
    <property type="protein sequence ID" value="KKW28591.1"/>
    <property type="molecule type" value="Genomic_DNA"/>
</dbReference>
<evidence type="ECO:0000256" key="1">
    <source>
        <dbReference type="ARBA" id="ARBA00006739"/>
    </source>
</evidence>
<keyword evidence="2" id="KW-0328">Glycosyltransferase</keyword>
<protein>
    <recommendedName>
        <fullName evidence="4">Glycosyltransferase 2-like domain-containing protein</fullName>
    </recommendedName>
</protein>
<comment type="similarity">
    <text evidence="1">Belongs to the glycosyltransferase 2 family.</text>
</comment>
<evidence type="ECO:0000256" key="3">
    <source>
        <dbReference type="ARBA" id="ARBA00022679"/>
    </source>
</evidence>
<gene>
    <name evidence="5" type="ORF">UY72_C0067G0005</name>
</gene>
<evidence type="ECO:0000259" key="4">
    <source>
        <dbReference type="Pfam" id="PF00535"/>
    </source>
</evidence>
<keyword evidence="3" id="KW-0808">Transferase</keyword>
<reference evidence="5 6" key="1">
    <citation type="journal article" date="2015" name="Nature">
        <title>rRNA introns, odd ribosomes, and small enigmatic genomes across a large radiation of phyla.</title>
        <authorList>
            <person name="Brown C.T."/>
            <person name="Hug L.A."/>
            <person name="Thomas B.C."/>
            <person name="Sharon I."/>
            <person name="Castelle C.J."/>
            <person name="Singh A."/>
            <person name="Wilkins M.J."/>
            <person name="Williams K.H."/>
            <person name="Banfield J.F."/>
        </authorList>
    </citation>
    <scope>NUCLEOTIDE SEQUENCE [LARGE SCALE GENOMIC DNA]</scope>
</reference>
<dbReference type="Pfam" id="PF00535">
    <property type="entry name" value="Glycos_transf_2"/>
    <property type="match status" value="1"/>
</dbReference>
<feature type="domain" description="Glycosyltransferase 2-like" evidence="4">
    <location>
        <begin position="6"/>
        <end position="134"/>
    </location>
</feature>
<dbReference type="Gene3D" id="3.90.550.10">
    <property type="entry name" value="Spore Coat Polysaccharide Biosynthesis Protein SpsA, Chain A"/>
    <property type="match status" value="1"/>
</dbReference>
<organism evidence="5 6">
    <name type="scientific">Candidatus Uhrbacteria bacterium GW2011_GWD2_52_7</name>
    <dbReference type="NCBI Taxonomy" id="1618989"/>
    <lineage>
        <taxon>Bacteria</taxon>
        <taxon>Candidatus Uhriibacteriota</taxon>
    </lineage>
</organism>
<proteinExistence type="inferred from homology"/>
<dbReference type="AlphaFoldDB" id="A0A0G1XC99"/>
<dbReference type="CDD" id="cd04186">
    <property type="entry name" value="GT_2_like_c"/>
    <property type="match status" value="1"/>
</dbReference>
<evidence type="ECO:0000313" key="6">
    <source>
        <dbReference type="Proteomes" id="UP000034846"/>
    </source>
</evidence>
<evidence type="ECO:0000256" key="2">
    <source>
        <dbReference type="ARBA" id="ARBA00022676"/>
    </source>
</evidence>
<dbReference type="PANTHER" id="PTHR43179">
    <property type="entry name" value="RHAMNOSYLTRANSFERASE WBBL"/>
    <property type="match status" value="1"/>
</dbReference>
<dbReference type="Proteomes" id="UP000034846">
    <property type="component" value="Unassembled WGS sequence"/>
</dbReference>
<name>A0A0G1XC99_9BACT</name>
<dbReference type="InterPro" id="IPR001173">
    <property type="entry name" value="Glyco_trans_2-like"/>
</dbReference>
<dbReference type="InterPro" id="IPR029044">
    <property type="entry name" value="Nucleotide-diphossugar_trans"/>
</dbReference>
<sequence>MRMHVSVNILIWNDLRYLPELFASIQTQTHKDVTVRLLDNGSTDGSVAYIMEHHPHWLSVRNTKNQGFAGGHNQLVRIALERYQGNADEHAILIANSDMIFAPNLIEELVKALEEHPEIDAVQPKILRAFAERGDGDVDATKSDILDTTGMTIHKGWRMADRGAGEMDRGQYDDAKDIFAPTGTMMLVRASALADVLIQGDMFDAEYFTYREDCDFAWRFRRAGHRTHFVPTAKVHHYRGMYGEEKRGLLKRLADRRKQRPFFAALSTRNQLLTLFKNLTEAFLAAPWIVFHEGGRVLYGIIAEAQTRKTLVKAPLLLPSMWRKRRATMALARVPSTEIRAYVT</sequence>
<accession>A0A0G1XC99</accession>
<dbReference type="PANTHER" id="PTHR43179:SF12">
    <property type="entry name" value="GALACTOFURANOSYLTRANSFERASE GLFT2"/>
    <property type="match status" value="1"/>
</dbReference>